<accession>A0A1M4PLB2</accession>
<gene>
    <name evidence="1" type="ORF">CUESP1_0842</name>
</gene>
<reference evidence="1 2" key="1">
    <citation type="submission" date="2016-11" db="EMBL/GenBank/DDBJ databases">
        <authorList>
            <person name="Manzoor S."/>
        </authorList>
    </citation>
    <scope>NUCLEOTIDE SEQUENCE [LARGE SCALE GENOMIC DNA]</scope>
    <source>
        <strain evidence="1">Clostridium ultunense strain Esp</strain>
    </source>
</reference>
<dbReference type="EMBL" id="LT669839">
    <property type="protein sequence ID" value="SHD76221.1"/>
    <property type="molecule type" value="Genomic_DNA"/>
</dbReference>
<protein>
    <submittedName>
        <fullName evidence="1">Methyl-accepting chemotaxis sensory transducer with Cache sensor</fullName>
    </submittedName>
</protein>
<organism evidence="1 2">
    <name type="scientific">[Clostridium] ultunense Esp</name>
    <dbReference type="NCBI Taxonomy" id="1288971"/>
    <lineage>
        <taxon>Bacteria</taxon>
        <taxon>Bacillati</taxon>
        <taxon>Bacillota</taxon>
        <taxon>Tissierellia</taxon>
        <taxon>Tissierellales</taxon>
        <taxon>Tepidimicrobiaceae</taxon>
        <taxon>Schnuerera</taxon>
    </lineage>
</organism>
<dbReference type="AlphaFoldDB" id="A0A1M4PLB2"/>
<evidence type="ECO:0000313" key="2">
    <source>
        <dbReference type="Proteomes" id="UP000245423"/>
    </source>
</evidence>
<proteinExistence type="predicted"/>
<sequence length="51" mass="6095">MDQWLSIQKSSLKEIGDALIYNDEFEFDYVHKYLEKQGETNGENVYYLEIS</sequence>
<name>A0A1M4PLB2_9FIRM</name>
<keyword evidence="2" id="KW-1185">Reference proteome</keyword>
<evidence type="ECO:0000313" key="1">
    <source>
        <dbReference type="EMBL" id="SHD76221.1"/>
    </source>
</evidence>
<dbReference type="Proteomes" id="UP000245423">
    <property type="component" value="Chromosome 1"/>
</dbReference>